<dbReference type="Proteomes" id="UP000192578">
    <property type="component" value="Unassembled WGS sequence"/>
</dbReference>
<dbReference type="Pfam" id="PF04666">
    <property type="entry name" value="MGAT4_cons"/>
    <property type="match status" value="1"/>
</dbReference>
<dbReference type="OrthoDB" id="2016523at2759"/>
<dbReference type="Gene3D" id="2.170.140.10">
    <property type="entry name" value="Chitin binding domain"/>
    <property type="match status" value="3"/>
</dbReference>
<dbReference type="InterPro" id="IPR057279">
    <property type="entry name" value="MGAT4"/>
</dbReference>
<dbReference type="PANTHER" id="PTHR12062:SF0">
    <property type="entry name" value="ALPHA-1,3-MANNOSYL-GLYCOPROTEIN 4-BETA-N-ACETYLGLUCOSAMINYLTRANSFERASE B"/>
    <property type="match status" value="1"/>
</dbReference>
<evidence type="ECO:0000313" key="4">
    <source>
        <dbReference type="EMBL" id="OQV21616.1"/>
    </source>
</evidence>
<feature type="compositionally biased region" description="Polar residues" evidence="1">
    <location>
        <begin position="343"/>
        <end position="361"/>
    </location>
</feature>
<name>A0A1W0X2B2_HYPEX</name>
<feature type="region of interest" description="Disordered" evidence="1">
    <location>
        <begin position="801"/>
        <end position="833"/>
    </location>
</feature>
<gene>
    <name evidence="4" type="ORF">BV898_04516</name>
</gene>
<evidence type="ECO:0000313" key="5">
    <source>
        <dbReference type="Proteomes" id="UP000192578"/>
    </source>
</evidence>
<dbReference type="InterPro" id="IPR006759">
    <property type="entry name" value="Glyco_transf_54"/>
</dbReference>
<dbReference type="PANTHER" id="PTHR12062">
    <property type="entry name" value="N-ACETYLGLUCOSAMINYLTRANSFERASE VI"/>
    <property type="match status" value="1"/>
</dbReference>
<dbReference type="SMART" id="SM00494">
    <property type="entry name" value="ChtBD2"/>
    <property type="match status" value="5"/>
</dbReference>
<feature type="region of interest" description="Disordered" evidence="1">
    <location>
        <begin position="340"/>
        <end position="361"/>
    </location>
</feature>
<evidence type="ECO:0000259" key="3">
    <source>
        <dbReference type="PROSITE" id="PS50940"/>
    </source>
</evidence>
<reference evidence="5" key="1">
    <citation type="submission" date="2017-01" db="EMBL/GenBank/DDBJ databases">
        <title>Comparative genomics of anhydrobiosis in the tardigrade Hypsibius dujardini.</title>
        <authorList>
            <person name="Yoshida Y."/>
            <person name="Koutsovoulos G."/>
            <person name="Laetsch D."/>
            <person name="Stevens L."/>
            <person name="Kumar S."/>
            <person name="Horikawa D."/>
            <person name="Ishino K."/>
            <person name="Komine S."/>
            <person name="Tomita M."/>
            <person name="Blaxter M."/>
            <person name="Arakawa K."/>
        </authorList>
    </citation>
    <scope>NUCLEOTIDE SEQUENCE [LARGE SCALE GENOMIC DNA]</scope>
    <source>
        <strain evidence="5">Z151</strain>
    </source>
</reference>
<feature type="domain" description="Chitin-binding type-2" evidence="3">
    <location>
        <begin position="1012"/>
        <end position="1072"/>
    </location>
</feature>
<keyword evidence="2" id="KW-0732">Signal</keyword>
<dbReference type="GO" id="GO:0008375">
    <property type="term" value="F:acetylglucosaminyltransferase activity"/>
    <property type="evidence" value="ECO:0007669"/>
    <property type="project" value="TreeGrafter"/>
</dbReference>
<feature type="domain" description="Chitin-binding type-2" evidence="3">
    <location>
        <begin position="538"/>
        <end position="598"/>
    </location>
</feature>
<dbReference type="InterPro" id="IPR002557">
    <property type="entry name" value="Chitin-bd_dom"/>
</dbReference>
<feature type="domain" description="Chitin-binding type-2" evidence="3">
    <location>
        <begin position="374"/>
        <end position="431"/>
    </location>
</feature>
<sequence>MNSLRKKLSLAIGLVLFMLNLTGRFNDYSSAVTNPDGIGSSKQFKLAIGVPTVSRPLKKYLAKTLEDLLTLVRPYKNTVAIQVLIADIDGLKQHATLEKLGKLFPAEIFSGLLKIATVPNGFYGRRLLDTDPSVCGGLNGPSCRFIRWRNKQNLDYSYLMGIAANISEFYVQLEDDVQCNRNFLPALLNAMSIYQLRPWVLAEASPEGFIGKMFPSEEARSLAQFLYHNYNVKACDLLYPEYVKQRPAPIAVAAALHHKPFGRLSRMSASAVSSARHGCYFLYGLVVLEIVHFNFVSSQQSNQYGSPIGAEGGTGGGLGGLSGLDANILREIAAALNPARQYQGEQTESPQPAQTTNWGQSLQSQPSIFSAGVSPSCTGKGGFFPDYSQKCRVYYRCSPSGRMARFECPMNYVFSEQLKRCDQPERVACTGKAYESLQPQSARAILPDNPGYGASEPPGYGQPIATAGTQHRLHSGNGGLNQITHAPPTNSWSPTLTYNDQASGFYETLLSAVNEHSYARQPPIKIMGDPQVTLDMDPDICFGRTGQYIPDPDTGCRGYVKCPADFAKPFDSFICPTGMRFDMKTEQCLPRGQVRCMEVERLLPPGFGLDVFARTNPTGNPSMSEGLPAAAAPPRLGSPSHQPPAGVTLSPCAGKTGFVPDYSHQCKVYYYCNADGTSLNLTCPAEMVFNPALQSCDFFQTAPECKVPIPTPQKMRPLPGVDPALGTAAAVTTVTPATTTVGGGVGAGKPSESRLSTSPTSNQIYKQPRALLPFLHVTASGAPTKRPSPGVENQSTLLSPGLLISLPDHPNEPPSSLNHVGSNGSPPQPDTRNLEGFGHPEPVVSRANPMQTHVKWPAETMSNKVNTGPEFAKFPLDLSPQVGFLPKRIGQSMPGSGLPTFYETECDGTVGFYIEPEAGCRIYHFCHSNMTMETFSCPANEVFLLRTKSCVSNTMALCIDKLSGDARDILHKNWDATTLTPVATTSAPVLAAQSEVLPVTIPAPVPAPQPSVGKCHPGVNGMYGDMATQCVTYTECAVDGGLITHRCPPNLKFNSNLKACDWPEYIDVNCNEIKRTII</sequence>
<protein>
    <submittedName>
        <fullName evidence="4">Alpha-1,3-mannosyl-glycoprotein 4-beta-N-acetylglucosaminyltransferase B</fullName>
    </submittedName>
</protein>
<feature type="domain" description="Chitin-binding type-2" evidence="3">
    <location>
        <begin position="903"/>
        <end position="960"/>
    </location>
</feature>
<feature type="signal peptide" evidence="2">
    <location>
        <begin position="1"/>
        <end position="24"/>
    </location>
</feature>
<dbReference type="EMBL" id="MTYJ01000022">
    <property type="protein sequence ID" value="OQV21616.1"/>
    <property type="molecule type" value="Genomic_DNA"/>
</dbReference>
<feature type="chain" id="PRO_5012867930" evidence="2">
    <location>
        <begin position="25"/>
        <end position="1078"/>
    </location>
</feature>
<keyword evidence="5" id="KW-1185">Reference proteome</keyword>
<dbReference type="GO" id="GO:0005576">
    <property type="term" value="C:extracellular region"/>
    <property type="evidence" value="ECO:0007669"/>
    <property type="project" value="InterPro"/>
</dbReference>
<organism evidence="4 5">
    <name type="scientific">Hypsibius exemplaris</name>
    <name type="common">Freshwater tardigrade</name>
    <dbReference type="NCBI Taxonomy" id="2072580"/>
    <lineage>
        <taxon>Eukaryota</taxon>
        <taxon>Metazoa</taxon>
        <taxon>Ecdysozoa</taxon>
        <taxon>Tardigrada</taxon>
        <taxon>Eutardigrada</taxon>
        <taxon>Parachela</taxon>
        <taxon>Hypsibioidea</taxon>
        <taxon>Hypsibiidae</taxon>
        <taxon>Hypsibius</taxon>
    </lineage>
</organism>
<dbReference type="GO" id="GO:0006487">
    <property type="term" value="P:protein N-linked glycosylation"/>
    <property type="evidence" value="ECO:0007669"/>
    <property type="project" value="TreeGrafter"/>
</dbReference>
<proteinExistence type="predicted"/>
<dbReference type="GO" id="GO:0008061">
    <property type="term" value="F:chitin binding"/>
    <property type="evidence" value="ECO:0007669"/>
    <property type="project" value="InterPro"/>
</dbReference>
<feature type="domain" description="Chitin-binding type-2" evidence="3">
    <location>
        <begin position="649"/>
        <end position="707"/>
    </location>
</feature>
<dbReference type="AlphaFoldDB" id="A0A1W0X2B2"/>
<feature type="compositionally biased region" description="Polar residues" evidence="1">
    <location>
        <begin position="814"/>
        <end position="825"/>
    </location>
</feature>
<evidence type="ECO:0000256" key="2">
    <source>
        <dbReference type="SAM" id="SignalP"/>
    </source>
</evidence>
<feature type="region of interest" description="Disordered" evidence="1">
    <location>
        <begin position="618"/>
        <end position="643"/>
    </location>
</feature>
<dbReference type="PROSITE" id="PS50940">
    <property type="entry name" value="CHIT_BIND_II"/>
    <property type="match status" value="5"/>
</dbReference>
<dbReference type="Pfam" id="PF01607">
    <property type="entry name" value="CBM_14"/>
    <property type="match status" value="4"/>
</dbReference>
<feature type="region of interest" description="Disordered" evidence="1">
    <location>
        <begin position="741"/>
        <end position="760"/>
    </location>
</feature>
<comment type="caution">
    <text evidence="4">The sequence shown here is derived from an EMBL/GenBank/DDBJ whole genome shotgun (WGS) entry which is preliminary data.</text>
</comment>
<accession>A0A1W0X2B2</accession>
<dbReference type="InterPro" id="IPR036508">
    <property type="entry name" value="Chitin-bd_dom_sf"/>
</dbReference>
<dbReference type="SUPFAM" id="SSF57625">
    <property type="entry name" value="Invertebrate chitin-binding proteins"/>
    <property type="match status" value="5"/>
</dbReference>
<evidence type="ECO:0000256" key="1">
    <source>
        <dbReference type="SAM" id="MobiDB-lite"/>
    </source>
</evidence>